<comment type="caution">
    <text evidence="3">The sequence shown here is derived from an EMBL/GenBank/DDBJ whole genome shotgun (WGS) entry which is preliminary data.</text>
</comment>
<dbReference type="Gene3D" id="3.40.50.2300">
    <property type="match status" value="1"/>
</dbReference>
<reference evidence="3 4" key="1">
    <citation type="submission" date="2023-11" db="EMBL/GenBank/DDBJ databases">
        <authorList>
            <person name="Xu M."/>
            <person name="Jiang T."/>
        </authorList>
    </citation>
    <scope>NUCLEOTIDE SEQUENCE [LARGE SCALE GENOMIC DNA]</scope>
    <source>
        <strain evidence="3 4">SD</strain>
    </source>
</reference>
<sequence length="130" mass="14053">MANVLFVCLQNAGRSQMSEALFARVAGPAHHARSAGTAPADRVHPEVVTVMDELGIDLRDRIPSLLTRELAEWADVVVTMGCGDDCPYVPGVRYVDWDLPDPHGRSVSDVRATRDEIAGRTAALARSLSD</sequence>
<organism evidence="3 4">
    <name type="scientific">Patulibacter brassicae</name>
    <dbReference type="NCBI Taxonomy" id="1705717"/>
    <lineage>
        <taxon>Bacteria</taxon>
        <taxon>Bacillati</taxon>
        <taxon>Actinomycetota</taxon>
        <taxon>Thermoleophilia</taxon>
        <taxon>Solirubrobacterales</taxon>
        <taxon>Patulibacteraceae</taxon>
        <taxon>Patulibacter</taxon>
    </lineage>
</organism>
<evidence type="ECO:0000259" key="2">
    <source>
        <dbReference type="SMART" id="SM00226"/>
    </source>
</evidence>
<dbReference type="EMBL" id="JAXAVX010000002">
    <property type="protein sequence ID" value="MDX8150990.1"/>
    <property type="molecule type" value="Genomic_DNA"/>
</dbReference>
<dbReference type="InterPro" id="IPR023485">
    <property type="entry name" value="Ptyr_pPase"/>
</dbReference>
<keyword evidence="1" id="KW-0059">Arsenical resistance</keyword>
<dbReference type="PANTHER" id="PTHR43428">
    <property type="entry name" value="ARSENATE REDUCTASE"/>
    <property type="match status" value="1"/>
</dbReference>
<dbReference type="SMART" id="SM00226">
    <property type="entry name" value="LMWPc"/>
    <property type="match status" value="1"/>
</dbReference>
<dbReference type="Proteomes" id="UP001277761">
    <property type="component" value="Unassembled WGS sequence"/>
</dbReference>
<dbReference type="PANTHER" id="PTHR43428:SF1">
    <property type="entry name" value="ARSENATE REDUCTASE"/>
    <property type="match status" value="1"/>
</dbReference>
<evidence type="ECO:0000313" key="4">
    <source>
        <dbReference type="Proteomes" id="UP001277761"/>
    </source>
</evidence>
<name>A0ABU4VHT1_9ACTN</name>
<accession>A0ABU4VHT1</accession>
<dbReference type="Pfam" id="PF01451">
    <property type="entry name" value="LMWPc"/>
    <property type="match status" value="1"/>
</dbReference>
<keyword evidence="4" id="KW-1185">Reference proteome</keyword>
<proteinExistence type="predicted"/>
<dbReference type="SUPFAM" id="SSF52788">
    <property type="entry name" value="Phosphotyrosine protein phosphatases I"/>
    <property type="match status" value="1"/>
</dbReference>
<evidence type="ECO:0000256" key="1">
    <source>
        <dbReference type="ARBA" id="ARBA00022849"/>
    </source>
</evidence>
<evidence type="ECO:0000313" key="3">
    <source>
        <dbReference type="EMBL" id="MDX8150990.1"/>
    </source>
</evidence>
<dbReference type="RefSeq" id="WP_319953143.1">
    <property type="nucleotide sequence ID" value="NZ_JAXAVX010000002.1"/>
</dbReference>
<gene>
    <name evidence="3" type="ORF">SK069_05240</name>
</gene>
<dbReference type="InterPro" id="IPR036196">
    <property type="entry name" value="Ptyr_pPase_sf"/>
</dbReference>
<protein>
    <submittedName>
        <fullName evidence="3">Low molecular weight phosphatase family protein</fullName>
    </submittedName>
</protein>
<feature type="domain" description="Phosphotyrosine protein phosphatase I" evidence="2">
    <location>
        <begin position="2"/>
        <end position="127"/>
    </location>
</feature>